<evidence type="ECO:0000256" key="1">
    <source>
        <dbReference type="ARBA" id="ARBA00022801"/>
    </source>
</evidence>
<dbReference type="AlphaFoldDB" id="A0A914XBB4"/>
<evidence type="ECO:0000259" key="2">
    <source>
        <dbReference type="Pfam" id="PF20434"/>
    </source>
</evidence>
<dbReference type="Proteomes" id="UP000887566">
    <property type="component" value="Unplaced"/>
</dbReference>
<sequence>MTEQQLCKHGESCSELECVYSCSHWRKPNDPRNPASVINDFVSALIASGQKCRENVSTELDVPYSDQTNSDSQQFIDFYGLDEAPVDAPVFVFIHGGYWQEGSRKLATTMVEPSVARGAVVAAVGYDLATNVDIGELVKQVASAIKYLDRRFEARGTRGMLVLGHSAGAHLIAAALALIGDELHQLPTLRVVLLLSGIYDIRPLVDTYIGRPIKLTMDSATSASPLLFAEKMSSGVGPVASVISIVGEYESSVFFEQAEEMCRALHNQSGMADRVATWQLDDEDHFSEIENMDDPQQPLMRAIFAWMEI</sequence>
<dbReference type="InterPro" id="IPR049492">
    <property type="entry name" value="BD-FAE-like_dom"/>
</dbReference>
<dbReference type="InterPro" id="IPR050300">
    <property type="entry name" value="GDXG_lipolytic_enzyme"/>
</dbReference>
<evidence type="ECO:0000313" key="3">
    <source>
        <dbReference type="Proteomes" id="UP000887566"/>
    </source>
</evidence>
<dbReference type="InterPro" id="IPR029058">
    <property type="entry name" value="AB_hydrolase_fold"/>
</dbReference>
<protein>
    <submittedName>
        <fullName evidence="4">Arylformamidase</fullName>
    </submittedName>
</protein>
<proteinExistence type="predicted"/>
<organism evidence="3 4">
    <name type="scientific">Plectus sambesii</name>
    <dbReference type="NCBI Taxonomy" id="2011161"/>
    <lineage>
        <taxon>Eukaryota</taxon>
        <taxon>Metazoa</taxon>
        <taxon>Ecdysozoa</taxon>
        <taxon>Nematoda</taxon>
        <taxon>Chromadorea</taxon>
        <taxon>Plectida</taxon>
        <taxon>Plectina</taxon>
        <taxon>Plectoidea</taxon>
        <taxon>Plectidae</taxon>
        <taxon>Plectus</taxon>
    </lineage>
</organism>
<feature type="domain" description="BD-FAE-like" evidence="2">
    <location>
        <begin position="77"/>
        <end position="178"/>
    </location>
</feature>
<dbReference type="Pfam" id="PF20434">
    <property type="entry name" value="BD-FAE"/>
    <property type="match status" value="1"/>
</dbReference>
<reference evidence="4" key="1">
    <citation type="submission" date="2022-11" db="UniProtKB">
        <authorList>
            <consortium name="WormBaseParasite"/>
        </authorList>
    </citation>
    <scope>IDENTIFICATION</scope>
</reference>
<dbReference type="SUPFAM" id="SSF53474">
    <property type="entry name" value="alpha/beta-Hydrolases"/>
    <property type="match status" value="1"/>
</dbReference>
<name>A0A914XBB4_9BILA</name>
<accession>A0A914XBB4</accession>
<dbReference type="PANTHER" id="PTHR48081:SF33">
    <property type="entry name" value="KYNURENINE FORMAMIDASE"/>
    <property type="match status" value="1"/>
</dbReference>
<dbReference type="GO" id="GO:0004061">
    <property type="term" value="F:arylformamidase activity"/>
    <property type="evidence" value="ECO:0007669"/>
    <property type="project" value="TreeGrafter"/>
</dbReference>
<dbReference type="WBParaSite" id="PSAMB.scaffold7214size8029.g29766.t1">
    <property type="protein sequence ID" value="PSAMB.scaffold7214size8029.g29766.t1"/>
    <property type="gene ID" value="PSAMB.scaffold7214size8029.g29766"/>
</dbReference>
<keyword evidence="1" id="KW-0378">Hydrolase</keyword>
<evidence type="ECO:0000313" key="4">
    <source>
        <dbReference type="WBParaSite" id="PSAMB.scaffold7214size8029.g29766.t1"/>
    </source>
</evidence>
<dbReference type="PANTHER" id="PTHR48081">
    <property type="entry name" value="AB HYDROLASE SUPERFAMILY PROTEIN C4A8.06C"/>
    <property type="match status" value="1"/>
</dbReference>
<keyword evidence="3" id="KW-1185">Reference proteome</keyword>
<dbReference type="Gene3D" id="3.40.50.1820">
    <property type="entry name" value="alpha/beta hydrolase"/>
    <property type="match status" value="1"/>
</dbReference>